<dbReference type="Proteomes" id="UP000605784">
    <property type="component" value="Unassembled WGS sequence"/>
</dbReference>
<feature type="compositionally biased region" description="Basic and acidic residues" evidence="1">
    <location>
        <begin position="39"/>
        <end position="49"/>
    </location>
</feature>
<gene>
    <name evidence="2" type="ORF">GCM10009030_00180</name>
</gene>
<name>A0A830GHV7_9EURY</name>
<feature type="compositionally biased region" description="Basic and acidic residues" evidence="1">
    <location>
        <begin position="17"/>
        <end position="30"/>
    </location>
</feature>
<reference evidence="2" key="2">
    <citation type="submission" date="2020-09" db="EMBL/GenBank/DDBJ databases">
        <authorList>
            <person name="Sun Q."/>
            <person name="Ohkuma M."/>
        </authorList>
    </citation>
    <scope>NUCLEOTIDE SEQUENCE</scope>
    <source>
        <strain evidence="2">JCM 17820</strain>
    </source>
</reference>
<reference evidence="2" key="1">
    <citation type="journal article" date="2014" name="Int. J. Syst. Evol. Microbiol.">
        <title>Complete genome sequence of Corynebacterium casei LMG S-19264T (=DSM 44701T), isolated from a smear-ripened cheese.</title>
        <authorList>
            <consortium name="US DOE Joint Genome Institute (JGI-PGF)"/>
            <person name="Walter F."/>
            <person name="Albersmeier A."/>
            <person name="Kalinowski J."/>
            <person name="Ruckert C."/>
        </authorList>
    </citation>
    <scope>NUCLEOTIDE SEQUENCE</scope>
    <source>
        <strain evidence="2">JCM 17820</strain>
    </source>
</reference>
<dbReference type="EMBL" id="BMOU01000001">
    <property type="protein sequence ID" value="GGN84491.1"/>
    <property type="molecule type" value="Genomic_DNA"/>
</dbReference>
<protein>
    <submittedName>
        <fullName evidence="2">Uncharacterized protein</fullName>
    </submittedName>
</protein>
<proteinExistence type="predicted"/>
<evidence type="ECO:0000313" key="2">
    <source>
        <dbReference type="EMBL" id="GGN84491.1"/>
    </source>
</evidence>
<dbReference type="AlphaFoldDB" id="A0A830GHV7"/>
<organism evidence="2 3">
    <name type="scientific">Haloarcula pellucida</name>
    <dbReference type="NCBI Taxonomy" id="1427151"/>
    <lineage>
        <taxon>Archaea</taxon>
        <taxon>Methanobacteriati</taxon>
        <taxon>Methanobacteriota</taxon>
        <taxon>Stenosarchaea group</taxon>
        <taxon>Halobacteria</taxon>
        <taxon>Halobacteriales</taxon>
        <taxon>Haloarculaceae</taxon>
        <taxon>Haloarcula</taxon>
    </lineage>
</organism>
<keyword evidence="3" id="KW-1185">Reference proteome</keyword>
<sequence>MPDVVAHVGRGFRTLRRYSEAMSKSHEGRNKNTPTESGIADRADGRDTADSTSEQQAESRDDATPERIGCAGQTARTSDTDDADADNADGTVLACPDCDSTGIRSMVQNGYGVDADHDHDYRCRHCGATFDEPVERPTKNTPGRSGYLAGRLEDLGPEDVGEPVTDGGYDAQMQLASRLRVIADGLESGHQPDDDVDVDIHDGRATVVASCELEGDR</sequence>
<comment type="caution">
    <text evidence="2">The sequence shown here is derived from an EMBL/GenBank/DDBJ whole genome shotgun (WGS) entry which is preliminary data.</text>
</comment>
<accession>A0A830GHV7</accession>
<evidence type="ECO:0000313" key="3">
    <source>
        <dbReference type="Proteomes" id="UP000605784"/>
    </source>
</evidence>
<feature type="region of interest" description="Disordered" evidence="1">
    <location>
        <begin position="17"/>
        <end position="94"/>
    </location>
</feature>
<evidence type="ECO:0000256" key="1">
    <source>
        <dbReference type="SAM" id="MobiDB-lite"/>
    </source>
</evidence>